<feature type="region of interest" description="Disordered" evidence="9">
    <location>
        <begin position="690"/>
        <end position="891"/>
    </location>
</feature>
<evidence type="ECO:0000256" key="4">
    <source>
        <dbReference type="ARBA" id="ARBA00022741"/>
    </source>
</evidence>
<feature type="compositionally biased region" description="Polar residues" evidence="9">
    <location>
        <begin position="487"/>
        <end position="506"/>
    </location>
</feature>
<feature type="compositionally biased region" description="Basic and acidic residues" evidence="9">
    <location>
        <begin position="1020"/>
        <end position="1030"/>
    </location>
</feature>
<dbReference type="GO" id="GO:0004674">
    <property type="term" value="F:protein serine/threonine kinase activity"/>
    <property type="evidence" value="ECO:0007669"/>
    <property type="project" value="UniProtKB-KW"/>
</dbReference>
<dbReference type="PANTHER" id="PTHR22967">
    <property type="entry name" value="SERINE/THREONINE PROTEIN KINASE"/>
    <property type="match status" value="1"/>
</dbReference>
<feature type="region of interest" description="Disordered" evidence="9">
    <location>
        <begin position="579"/>
        <end position="650"/>
    </location>
</feature>
<comment type="catalytic activity">
    <reaction evidence="7">
        <text>L-threonyl-[protein] + ATP = O-phospho-L-threonyl-[protein] + ADP + H(+)</text>
        <dbReference type="Rhea" id="RHEA:46608"/>
        <dbReference type="Rhea" id="RHEA-COMP:11060"/>
        <dbReference type="Rhea" id="RHEA-COMP:11605"/>
        <dbReference type="ChEBI" id="CHEBI:15378"/>
        <dbReference type="ChEBI" id="CHEBI:30013"/>
        <dbReference type="ChEBI" id="CHEBI:30616"/>
        <dbReference type="ChEBI" id="CHEBI:61977"/>
        <dbReference type="ChEBI" id="CHEBI:456216"/>
        <dbReference type="EC" id="2.7.11.1"/>
    </reaction>
</comment>
<feature type="compositionally biased region" description="Polar residues" evidence="9">
    <location>
        <begin position="753"/>
        <end position="764"/>
    </location>
</feature>
<dbReference type="GO" id="GO:0007015">
    <property type="term" value="P:actin filament organization"/>
    <property type="evidence" value="ECO:0007669"/>
    <property type="project" value="TreeGrafter"/>
</dbReference>
<sequence>MANQQVYQAYPQSKGTLIPGQTISVNNYTVQVERYLSQGGFAHVYLVRTPAPVYNTTHHVLKRIAVANEAMLTEVKKEVDIMRLLKGHPNIVHFIDAAWHKLPNGTFEVFILMEYCPGGGIIDMMNRRLRERLTEAEILQIFVDVCEGVAYMHSSRPPLLHRDLKVENILQSSATSYKLCDFGSAATVQNPPTNMQEIRALEADLNKHTTLQYRAPEMVDVYSKRPINEKSDVWALGVLLYKLCYYTTPFEEHGPLAILNVQYRIPPFPVYSQDMNMLIASMLREHGAQRPSVFELLNHVHRLRGTKSKFTYNVPIPPPLFPRGQSATKSPPVPNPLDGLVTYTSSPGKGPTSAYDTRLPANPPIANQGVQARDKVLDAIAPMRRGRPTASQAASSRPSSPQKPGQSRQNDKENATNWSSDGFGAEQDKAWQAVTQKSANQRDVSVPNDGWVIVESEKKVEAAKSAQSTGFGDDFAEKLWKSADPNSAVQPQSRLSPMPNISTNIAKPTDSPISPLAFTGASKLRVKPERLAQNRNKDAFEGLGLMTSAPKAAPTLGEARKLRTGLAVMSVSPTQENYYRNAGKSSANSIRPSPSPQGKYLSLSPVQTQTISPVPTPGSSSSNAYLRPSPSPSKASPSPAPLSAEGPNIESRFPSLEELDARFNPSSSQPVNALYPSAVVDASPRYTTHARLTEKRPAYIPSAGNLGSSGTGGNLLKPSSSTNVPRSIDGVRSEQVTGVAMRDLRESRKPESLGTTAYSGSDSSRFLRKESPLISLQDESSTKPLGVKKRRSSVNIESSSTGSQIAGAVNKSLGEGLPPPRLPPRPSASPATESPPLTDNLAPPRLPPRSTVSPTVTSQHDWLTGEDPEETKVTKLHTPSDVPILRESPSKRASFIESSNFVVPSSVATQHAYPSDRLIDDSSADVSPTVAKFKKSFPEIEQIDTEKANQPSSSGLTDNWSPITARKGVDSPSSSEDEGPEEPKGSVVPSVAQKRQAYRAKGRQSSVHELVSQYGGGNLTKEKEKERERLPQPGPFSVGDYKPERVKSTGLVHPATSESSRKTPSPTGGPIKTATKQSNPPSQSSSRPQPQANKERPQPPPIATKPSTSSRSRPQSMFLFPSKSTDSSTSPTTTNLLPPQEAKPRAVRRTSISDMVQRYEAIGGSSKPPTVVSPASPLPLHKATSSRPINVPAENGLPRKLSQEHIGYVPPASSLSTDTFVRATGESSESRPVKFEPARATHTGLSRTPTKAPRKFTTEMDRPTSGASPTPDKNALRQRRTSIKTELSTPSHSRSESVARTPKLSVSETSKLNISPRKPPISLNDEEPAPAPRPEDRSPSPDRPYQGVGRLIDQWQKKSAEATQPQPVPPGKRKDVLPRRAGIVRGDDR</sequence>
<comment type="caution">
    <text evidence="11">The sequence shown here is derived from an EMBL/GenBank/DDBJ whole genome shotgun (WGS) entry which is preliminary data.</text>
</comment>
<dbReference type="EMBL" id="NHYE01001037">
    <property type="protein sequence ID" value="PPQ99947.1"/>
    <property type="molecule type" value="Genomic_DNA"/>
</dbReference>
<feature type="compositionally biased region" description="Polar residues" evidence="9">
    <location>
        <begin position="948"/>
        <end position="962"/>
    </location>
</feature>
<evidence type="ECO:0000256" key="1">
    <source>
        <dbReference type="ARBA" id="ARBA00012513"/>
    </source>
</evidence>
<dbReference type="SUPFAM" id="SSF56112">
    <property type="entry name" value="Protein kinase-like (PK-like)"/>
    <property type="match status" value="1"/>
</dbReference>
<evidence type="ECO:0000256" key="3">
    <source>
        <dbReference type="ARBA" id="ARBA00022679"/>
    </source>
</evidence>
<keyword evidence="4" id="KW-0547">Nucleotide-binding</keyword>
<feature type="compositionally biased region" description="Polar residues" evidence="9">
    <location>
        <begin position="793"/>
        <end position="804"/>
    </location>
</feature>
<feature type="compositionally biased region" description="Pro residues" evidence="9">
    <location>
        <begin position="817"/>
        <end position="827"/>
    </location>
</feature>
<accession>A0A409YAB2</accession>
<reference evidence="11 12" key="1">
    <citation type="journal article" date="2018" name="Evol. Lett.">
        <title>Horizontal gene cluster transfer increased hallucinogenic mushroom diversity.</title>
        <authorList>
            <person name="Reynolds H.T."/>
            <person name="Vijayakumar V."/>
            <person name="Gluck-Thaler E."/>
            <person name="Korotkin H.B."/>
            <person name="Matheny P.B."/>
            <person name="Slot J.C."/>
        </authorList>
    </citation>
    <scope>NUCLEOTIDE SEQUENCE [LARGE SCALE GENOMIC DNA]</scope>
    <source>
        <strain evidence="11 12">SRW20</strain>
    </source>
</reference>
<dbReference type="Gene3D" id="1.10.510.10">
    <property type="entry name" value="Transferase(Phosphotransferase) domain 1"/>
    <property type="match status" value="1"/>
</dbReference>
<evidence type="ECO:0000313" key="11">
    <source>
        <dbReference type="EMBL" id="PPQ99947.1"/>
    </source>
</evidence>
<protein>
    <recommendedName>
        <fullName evidence="1">non-specific serine/threonine protein kinase</fullName>
        <ecNumber evidence="1">2.7.11.1</ecNumber>
    </recommendedName>
</protein>
<feature type="compositionally biased region" description="Polar residues" evidence="9">
    <location>
        <begin position="1105"/>
        <end position="1115"/>
    </location>
</feature>
<keyword evidence="5" id="KW-0418">Kinase</keyword>
<feature type="compositionally biased region" description="Polar residues" evidence="9">
    <location>
        <begin position="604"/>
        <end position="624"/>
    </location>
</feature>
<evidence type="ECO:0000256" key="8">
    <source>
        <dbReference type="ARBA" id="ARBA00048679"/>
    </source>
</evidence>
<feature type="region of interest" description="Disordered" evidence="9">
    <location>
        <begin position="1208"/>
        <end position="1389"/>
    </location>
</feature>
<dbReference type="Proteomes" id="UP000284706">
    <property type="component" value="Unassembled WGS sequence"/>
</dbReference>
<dbReference type="STRING" id="231916.A0A409YAB2"/>
<keyword evidence="12" id="KW-1185">Reference proteome</keyword>
<feature type="compositionally biased region" description="Low complexity" evidence="9">
    <location>
        <begin position="388"/>
        <end position="402"/>
    </location>
</feature>
<feature type="region of interest" description="Disordered" evidence="9">
    <location>
        <begin position="385"/>
        <end position="423"/>
    </location>
</feature>
<dbReference type="SMART" id="SM00220">
    <property type="entry name" value="S_TKc"/>
    <property type="match status" value="1"/>
</dbReference>
<feature type="compositionally biased region" description="Low complexity" evidence="9">
    <location>
        <begin position="1077"/>
        <end position="1091"/>
    </location>
</feature>
<dbReference type="InterPro" id="IPR011009">
    <property type="entry name" value="Kinase-like_dom_sf"/>
</dbReference>
<dbReference type="EC" id="2.7.11.1" evidence="1"/>
<organism evidence="11 12">
    <name type="scientific">Gymnopilus dilepis</name>
    <dbReference type="NCBI Taxonomy" id="231916"/>
    <lineage>
        <taxon>Eukaryota</taxon>
        <taxon>Fungi</taxon>
        <taxon>Dikarya</taxon>
        <taxon>Basidiomycota</taxon>
        <taxon>Agaricomycotina</taxon>
        <taxon>Agaricomycetes</taxon>
        <taxon>Agaricomycetidae</taxon>
        <taxon>Agaricales</taxon>
        <taxon>Agaricineae</taxon>
        <taxon>Hymenogastraceae</taxon>
        <taxon>Gymnopilus</taxon>
    </lineage>
</organism>
<feature type="compositionally biased region" description="Polar residues" evidence="9">
    <location>
        <begin position="1056"/>
        <end position="1066"/>
    </location>
</feature>
<evidence type="ECO:0000256" key="6">
    <source>
        <dbReference type="ARBA" id="ARBA00022840"/>
    </source>
</evidence>
<keyword evidence="6" id="KW-0067">ATP-binding</keyword>
<evidence type="ECO:0000256" key="2">
    <source>
        <dbReference type="ARBA" id="ARBA00022527"/>
    </source>
</evidence>
<dbReference type="FunFam" id="1.10.510.10:FF:000853">
    <property type="entry name" value="Related to ARK1-Actin Regulating Kinase"/>
    <property type="match status" value="1"/>
</dbReference>
<feature type="compositionally biased region" description="Polar residues" evidence="9">
    <location>
        <begin position="850"/>
        <end position="861"/>
    </location>
</feature>
<dbReference type="InterPro" id="IPR000719">
    <property type="entry name" value="Prot_kinase_dom"/>
</dbReference>
<evidence type="ECO:0000259" key="10">
    <source>
        <dbReference type="PROSITE" id="PS50011"/>
    </source>
</evidence>
<feature type="domain" description="Protein kinase" evidence="10">
    <location>
        <begin position="30"/>
        <end position="304"/>
    </location>
</feature>
<dbReference type="OrthoDB" id="2018507at2759"/>
<feature type="compositionally biased region" description="Low complexity" evidence="9">
    <location>
        <begin position="1122"/>
        <end position="1134"/>
    </location>
</feature>
<feature type="compositionally biased region" description="Basic and acidic residues" evidence="9">
    <location>
        <begin position="742"/>
        <end position="751"/>
    </location>
</feature>
<keyword evidence="2" id="KW-0723">Serine/threonine-protein kinase</keyword>
<proteinExistence type="predicted"/>
<feature type="region of interest" description="Disordered" evidence="9">
    <location>
        <begin position="320"/>
        <end position="372"/>
    </location>
</feature>
<dbReference type="InParanoid" id="A0A409YAB2"/>
<evidence type="ECO:0000256" key="9">
    <source>
        <dbReference type="SAM" id="MobiDB-lite"/>
    </source>
</evidence>
<keyword evidence="3" id="KW-0808">Transferase</keyword>
<evidence type="ECO:0000256" key="5">
    <source>
        <dbReference type="ARBA" id="ARBA00022777"/>
    </source>
</evidence>
<comment type="catalytic activity">
    <reaction evidence="8">
        <text>L-seryl-[protein] + ATP = O-phospho-L-seryl-[protein] + ADP + H(+)</text>
        <dbReference type="Rhea" id="RHEA:17989"/>
        <dbReference type="Rhea" id="RHEA-COMP:9863"/>
        <dbReference type="Rhea" id="RHEA-COMP:11604"/>
        <dbReference type="ChEBI" id="CHEBI:15378"/>
        <dbReference type="ChEBI" id="CHEBI:29999"/>
        <dbReference type="ChEBI" id="CHEBI:30616"/>
        <dbReference type="ChEBI" id="CHEBI:83421"/>
        <dbReference type="ChEBI" id="CHEBI:456216"/>
        <dbReference type="EC" id="2.7.11.1"/>
    </reaction>
</comment>
<feature type="compositionally biased region" description="Polar residues" evidence="9">
    <location>
        <begin position="1284"/>
        <end position="1313"/>
    </location>
</feature>
<dbReference type="GO" id="GO:0005737">
    <property type="term" value="C:cytoplasm"/>
    <property type="evidence" value="ECO:0007669"/>
    <property type="project" value="TreeGrafter"/>
</dbReference>
<feature type="region of interest" description="Disordered" evidence="9">
    <location>
        <begin position="487"/>
        <end position="514"/>
    </location>
</feature>
<dbReference type="PANTHER" id="PTHR22967:SF57">
    <property type="entry name" value="AUXILIN, ISOFORM A-RELATED"/>
    <property type="match status" value="1"/>
</dbReference>
<dbReference type="Pfam" id="PF00069">
    <property type="entry name" value="Pkinase"/>
    <property type="match status" value="1"/>
</dbReference>
<dbReference type="GO" id="GO:0000147">
    <property type="term" value="P:actin cortical patch assembly"/>
    <property type="evidence" value="ECO:0007669"/>
    <property type="project" value="TreeGrafter"/>
</dbReference>
<feature type="compositionally biased region" description="Low complexity" evidence="9">
    <location>
        <begin position="632"/>
        <end position="644"/>
    </location>
</feature>
<evidence type="ECO:0000313" key="12">
    <source>
        <dbReference type="Proteomes" id="UP000284706"/>
    </source>
</evidence>
<dbReference type="PROSITE" id="PS50011">
    <property type="entry name" value="PROTEIN_KINASE_DOM"/>
    <property type="match status" value="1"/>
</dbReference>
<feature type="compositionally biased region" description="Polar residues" evidence="9">
    <location>
        <begin position="579"/>
        <end position="592"/>
    </location>
</feature>
<feature type="region of interest" description="Disordered" evidence="9">
    <location>
        <begin position="941"/>
        <end position="1195"/>
    </location>
</feature>
<gene>
    <name evidence="11" type="ORF">CVT26_009302</name>
</gene>
<dbReference type="CDD" id="cd14037">
    <property type="entry name" value="STKc_NAK_like"/>
    <property type="match status" value="1"/>
</dbReference>
<dbReference type="GO" id="GO:0005524">
    <property type="term" value="F:ATP binding"/>
    <property type="evidence" value="ECO:0007669"/>
    <property type="project" value="UniProtKB-KW"/>
</dbReference>
<feature type="compositionally biased region" description="Basic and acidic residues" evidence="9">
    <location>
        <begin position="1228"/>
        <end position="1239"/>
    </location>
</feature>
<evidence type="ECO:0000256" key="7">
    <source>
        <dbReference type="ARBA" id="ARBA00047899"/>
    </source>
</evidence>
<name>A0A409YAB2_9AGAR</name>